<dbReference type="AlphaFoldDB" id="A0A3R7P0J2"/>
<gene>
    <name evidence="1" type="ORF">TraAM80_01306</name>
</gene>
<dbReference type="RefSeq" id="XP_029241742.1">
    <property type="nucleotide sequence ID" value="XM_029378358.1"/>
</dbReference>
<organism evidence="1 2">
    <name type="scientific">Trypanosoma rangeli</name>
    <dbReference type="NCBI Taxonomy" id="5698"/>
    <lineage>
        <taxon>Eukaryota</taxon>
        <taxon>Discoba</taxon>
        <taxon>Euglenozoa</taxon>
        <taxon>Kinetoplastea</taxon>
        <taxon>Metakinetoplastina</taxon>
        <taxon>Trypanosomatida</taxon>
        <taxon>Trypanosomatidae</taxon>
        <taxon>Trypanosoma</taxon>
        <taxon>Herpetosoma</taxon>
    </lineage>
</organism>
<comment type="caution">
    <text evidence="1">The sequence shown here is derived from an EMBL/GenBank/DDBJ whole genome shotgun (WGS) entry which is preliminary data.</text>
</comment>
<evidence type="ECO:0000313" key="1">
    <source>
        <dbReference type="EMBL" id="RNF10745.1"/>
    </source>
</evidence>
<name>A0A3R7P0J2_TRYRA</name>
<protein>
    <submittedName>
        <fullName evidence="1">Uncharacterized protein</fullName>
    </submittedName>
</protein>
<evidence type="ECO:0000313" key="2">
    <source>
        <dbReference type="Proteomes" id="UP000283634"/>
    </source>
</evidence>
<dbReference type="GeneID" id="40325239"/>
<keyword evidence="2" id="KW-1185">Reference proteome</keyword>
<sequence length="136" mass="15995">MQCIQRRCETHLASRIQTHRCERQRRAEVVRFDFGTQQGRYNAQPRLSRVAQREPGVAFAARRQQSTVPCSEEPDPPMQVLIRVAVGSILHFQRRLLLLQRRWRRVRFLHTWRAASLRRGTCHGSPDTSRAHESRS</sequence>
<dbReference type="EMBL" id="MKGL01000027">
    <property type="protein sequence ID" value="RNF10745.1"/>
    <property type="molecule type" value="Genomic_DNA"/>
</dbReference>
<reference evidence="1 2" key="1">
    <citation type="journal article" date="2018" name="BMC Genomics">
        <title>Genomic comparison of Trypanosoma conorhini and Trypanosoma rangeli to Trypanosoma cruzi strains of high and low virulence.</title>
        <authorList>
            <person name="Bradwell K.R."/>
            <person name="Koparde V.N."/>
            <person name="Matveyev A.V."/>
            <person name="Serrano M.G."/>
            <person name="Alves J.M."/>
            <person name="Parikh H."/>
            <person name="Huang B."/>
            <person name="Lee V."/>
            <person name="Espinosa-Alvarez O."/>
            <person name="Ortiz P.A."/>
            <person name="Costa-Martins A.G."/>
            <person name="Teixeira M.M."/>
            <person name="Buck G.A."/>
        </authorList>
    </citation>
    <scope>NUCLEOTIDE SEQUENCE [LARGE SCALE GENOMIC DNA]</scope>
    <source>
        <strain evidence="1 2">AM80</strain>
    </source>
</reference>
<dbReference type="Proteomes" id="UP000283634">
    <property type="component" value="Unassembled WGS sequence"/>
</dbReference>
<accession>A0A3R7P0J2</accession>
<proteinExistence type="predicted"/>